<gene>
    <name evidence="13" type="primary">Sympk</name>
    <name evidence="13" type="ORF">GZH46_02878</name>
</gene>
<evidence type="ECO:0000256" key="6">
    <source>
        <dbReference type="ARBA" id="ARBA00023146"/>
    </source>
</evidence>
<accession>A0ABQ7S5V3</accession>
<name>A0ABQ7S5V3_9ACAR</name>
<evidence type="ECO:0000256" key="10">
    <source>
        <dbReference type="SAM" id="Coils"/>
    </source>
</evidence>
<keyword evidence="14" id="KW-1185">Reference proteome</keyword>
<keyword evidence="2 9" id="KW-0436">Ligase</keyword>
<keyword evidence="4 9" id="KW-0067">ATP-binding</keyword>
<dbReference type="InterPro" id="IPR002305">
    <property type="entry name" value="aa-tRNA-synth_Ic"/>
</dbReference>
<dbReference type="PANTHER" id="PTHR11766">
    <property type="entry name" value="TYROSYL-TRNA SYNTHETASE"/>
    <property type="match status" value="1"/>
</dbReference>
<dbReference type="Pfam" id="PF00579">
    <property type="entry name" value="tRNA-synt_1b"/>
    <property type="match status" value="1"/>
</dbReference>
<evidence type="ECO:0000259" key="12">
    <source>
        <dbReference type="Pfam" id="PF11935"/>
    </source>
</evidence>
<dbReference type="SUPFAM" id="SSF48371">
    <property type="entry name" value="ARM repeat"/>
    <property type="match status" value="1"/>
</dbReference>
<dbReference type="InterPro" id="IPR032460">
    <property type="entry name" value="Symplekin/Pta1_N"/>
</dbReference>
<feature type="compositionally biased region" description="Basic and acidic residues" evidence="11">
    <location>
        <begin position="1061"/>
        <end position="1073"/>
    </location>
</feature>
<evidence type="ECO:0000256" key="7">
    <source>
        <dbReference type="ARBA" id="ARBA00033323"/>
    </source>
</evidence>
<evidence type="ECO:0000256" key="2">
    <source>
        <dbReference type="ARBA" id="ARBA00022598"/>
    </source>
</evidence>
<evidence type="ECO:0000256" key="5">
    <source>
        <dbReference type="ARBA" id="ARBA00022917"/>
    </source>
</evidence>
<dbReference type="InterPro" id="IPR014729">
    <property type="entry name" value="Rossmann-like_a/b/a_fold"/>
</dbReference>
<comment type="caution">
    <text evidence="13">The sequence shown here is derived from an EMBL/GenBank/DDBJ whole genome shotgun (WGS) entry which is preliminary data.</text>
</comment>
<evidence type="ECO:0000313" key="13">
    <source>
        <dbReference type="EMBL" id="KAG9508620.1"/>
    </source>
</evidence>
<keyword evidence="10" id="KW-0175">Coiled coil</keyword>
<evidence type="ECO:0000313" key="14">
    <source>
        <dbReference type="Proteomes" id="UP000825002"/>
    </source>
</evidence>
<comment type="catalytic activity">
    <reaction evidence="8 9">
        <text>tRNA(Tyr) + L-tyrosine + ATP = L-tyrosyl-tRNA(Tyr) + AMP + diphosphate + H(+)</text>
        <dbReference type="Rhea" id="RHEA:10220"/>
        <dbReference type="Rhea" id="RHEA-COMP:9706"/>
        <dbReference type="Rhea" id="RHEA-COMP:9707"/>
        <dbReference type="ChEBI" id="CHEBI:15378"/>
        <dbReference type="ChEBI" id="CHEBI:30616"/>
        <dbReference type="ChEBI" id="CHEBI:33019"/>
        <dbReference type="ChEBI" id="CHEBI:58315"/>
        <dbReference type="ChEBI" id="CHEBI:78442"/>
        <dbReference type="ChEBI" id="CHEBI:78536"/>
        <dbReference type="ChEBI" id="CHEBI:456215"/>
        <dbReference type="EC" id="6.1.1.1"/>
    </reaction>
</comment>
<evidence type="ECO:0000256" key="4">
    <source>
        <dbReference type="ARBA" id="ARBA00022840"/>
    </source>
</evidence>
<dbReference type="InterPro" id="IPR002307">
    <property type="entry name" value="Tyr-tRNA-ligase"/>
</dbReference>
<dbReference type="InterPro" id="IPR011989">
    <property type="entry name" value="ARM-like"/>
</dbReference>
<protein>
    <recommendedName>
        <fullName evidence="1 9">Tyrosine--tRNA ligase</fullName>
        <ecNumber evidence="1 9">6.1.1.1</ecNumber>
    </recommendedName>
    <alternativeName>
        <fullName evidence="7 9">Tyrosyl-tRNA synthetase</fullName>
    </alternativeName>
</protein>
<keyword evidence="3 9" id="KW-0547">Nucleotide-binding</keyword>
<keyword evidence="6 9" id="KW-0030">Aminoacyl-tRNA synthetase</keyword>
<evidence type="ECO:0000256" key="8">
    <source>
        <dbReference type="ARBA" id="ARBA00048248"/>
    </source>
</evidence>
<dbReference type="NCBIfam" id="TIGR00234">
    <property type="entry name" value="tyrS"/>
    <property type="match status" value="1"/>
</dbReference>
<dbReference type="Proteomes" id="UP000825002">
    <property type="component" value="Unassembled WGS sequence"/>
</dbReference>
<dbReference type="SUPFAM" id="SSF52374">
    <property type="entry name" value="Nucleotidylyl transferase"/>
    <property type="match status" value="1"/>
</dbReference>
<comment type="similarity">
    <text evidence="9">Belongs to the class-I aminoacyl-tRNA synthetase family.</text>
</comment>
<dbReference type="Gene3D" id="1.25.10.10">
    <property type="entry name" value="Leucine-rich Repeat Variant"/>
    <property type="match status" value="1"/>
</dbReference>
<sequence length="1081" mass="122532">MNRVTDLINQAIVASNASEKVECLYKVQELALNHGIIDNFLEEILAFQNDRSPAVRKFAVGFIEESCKKDGEIFPKSIINLTALLTDDNADVVKRATQASTQLFKYLIKWTATKAQKYRQQLPTLDNNNVEATFNLEDDVVEQTWRSWHNIKQIIFNSLENSQNDGVRTQCIKFVETTIILQTPKDKYTDEDHTYNIHDALVSLTSTDSDAPSVFTNQHKEMILEEAEQLFEQLIIFHGKPHISSVNLMATMQSLALISRQRSQFMSKVITAFEALNVNLPPTLTTSQVHSVRKFLKLQLLILLKHPYAATTPKFNLQITQLLADVGASQSEINKCLLEVRKKGYKIDTNPEIHAKRLKLDHDSANEIDDDSRVTQKTAETAIDITTDEIYSHLTKIEKVADLVIHSLINNLPPTMPPIFVASYNQASVSHTPAQVMHTARLLASQLTAAGMGRGVEEMVSKMDNERQKQDRINKIATVVSRNFASENRVTPTTKKIKLQQVGKPIASVRNFQLNLDKVTKELEETEKRMLVVESVKRILSGEKKGPIPVSHMQVKKDVLSRLAHEFHDTQCIQIIRDYVYDDFKNRHEIFAAIIKRLVDFGKDRAMRRQHLVQSIPGNDPNDLYLYNPRLQERDARELARLHVARDLANQYYDSVKSSTVSDQDSSRINFIAETLRVLEDLIATLEGRDPVYPEFPEFREPDIVAINSDSLLYVNYKMTTSTKSIGIIERLMRRGLIGATYPDSTELNGKIQQTLSTPTAVYAGFDATSDSLHLGNLVAIMNLLHLQRDGHRVICVVGDATTDVGDPSGHIRDREKLDRGLINDNAMKIVESLKRIFVNHKQFLAPATLNLKPPMILRNSQWYKEKNAVRFVSDVFRHVRVGSLLHKKSIQERLKSPHGMNLSEFCYQVFQAYDWLHLHETYGCKVQVGGMDQSGNIYTGHELIKKVTKSDESFGLLSPLITSGKGEKLGKSSKDSKALSIWLSPWKTSPTELFESLRKTPHSHVDKMLRIYTLYDDKTIADIVNKGMKKSDDSLVCQRKLAEQVTLLLHGREVLESISSDVRHGSNRKDQQSHALNESG</sequence>
<keyword evidence="5 9" id="KW-0648">Protein biosynthesis</keyword>
<dbReference type="InterPro" id="IPR024088">
    <property type="entry name" value="Tyr-tRNA-ligase_bac-type"/>
</dbReference>
<feature type="domain" description="Symplekin/Pta1 N-terminal" evidence="12">
    <location>
        <begin position="90"/>
        <end position="342"/>
    </location>
</feature>
<dbReference type="PRINTS" id="PR01040">
    <property type="entry name" value="TRNASYNTHTYR"/>
</dbReference>
<dbReference type="InterPro" id="IPR016024">
    <property type="entry name" value="ARM-type_fold"/>
</dbReference>
<evidence type="ECO:0000256" key="9">
    <source>
        <dbReference type="RuleBase" id="RU361234"/>
    </source>
</evidence>
<feature type="coiled-coil region" evidence="10">
    <location>
        <begin position="509"/>
        <end position="536"/>
    </location>
</feature>
<evidence type="ECO:0000256" key="1">
    <source>
        <dbReference type="ARBA" id="ARBA00013160"/>
    </source>
</evidence>
<reference evidence="13 14" key="1">
    <citation type="submission" date="2020-10" db="EMBL/GenBank/DDBJ databases">
        <authorList>
            <person name="Klimov P.B."/>
            <person name="Dyachkov S.M."/>
            <person name="Chetverikov P.E."/>
        </authorList>
    </citation>
    <scope>NUCLEOTIDE SEQUENCE [LARGE SCALE GENOMIC DNA]</scope>
    <source>
        <strain evidence="13">BMOC 18-1129-001#AD2665</strain>
        <tissue evidence="13">Entire mites</tissue>
    </source>
</reference>
<dbReference type="Pfam" id="PF11935">
    <property type="entry name" value="SYMPK_PTA1_N"/>
    <property type="match status" value="1"/>
</dbReference>
<dbReference type="Gene3D" id="3.40.50.620">
    <property type="entry name" value="HUPs"/>
    <property type="match status" value="1"/>
</dbReference>
<dbReference type="Gene3D" id="1.10.240.10">
    <property type="entry name" value="Tyrosyl-Transfer RNA Synthetase"/>
    <property type="match status" value="1"/>
</dbReference>
<proteinExistence type="inferred from homology"/>
<evidence type="ECO:0000256" key="11">
    <source>
        <dbReference type="SAM" id="MobiDB-lite"/>
    </source>
</evidence>
<organism evidence="13 14">
    <name type="scientific">Fragariocoptes setiger</name>
    <dbReference type="NCBI Taxonomy" id="1670756"/>
    <lineage>
        <taxon>Eukaryota</taxon>
        <taxon>Metazoa</taxon>
        <taxon>Ecdysozoa</taxon>
        <taxon>Arthropoda</taxon>
        <taxon>Chelicerata</taxon>
        <taxon>Arachnida</taxon>
        <taxon>Acari</taxon>
        <taxon>Acariformes</taxon>
        <taxon>Trombidiformes</taxon>
        <taxon>Prostigmata</taxon>
        <taxon>Eupodina</taxon>
        <taxon>Eriophyoidea</taxon>
        <taxon>Phytoptidae</taxon>
        <taxon>Fragariocoptes</taxon>
    </lineage>
</organism>
<dbReference type="EMBL" id="JAIFTH010001234">
    <property type="protein sequence ID" value="KAG9508620.1"/>
    <property type="molecule type" value="Genomic_DNA"/>
</dbReference>
<dbReference type="PANTHER" id="PTHR11766:SF0">
    <property type="entry name" value="TYROSINE--TRNA LIGASE, MITOCHONDRIAL"/>
    <property type="match status" value="1"/>
</dbReference>
<evidence type="ECO:0000256" key="3">
    <source>
        <dbReference type="ARBA" id="ARBA00022741"/>
    </source>
</evidence>
<feature type="region of interest" description="Disordered" evidence="11">
    <location>
        <begin position="1061"/>
        <end position="1081"/>
    </location>
</feature>
<dbReference type="EC" id="6.1.1.1" evidence="1 9"/>